<feature type="domain" description="SUN" evidence="6">
    <location>
        <begin position="27"/>
        <end position="178"/>
    </location>
</feature>
<protein>
    <recommendedName>
        <fullName evidence="6">SUN domain-containing protein</fullName>
    </recommendedName>
</protein>
<proteinExistence type="predicted"/>
<evidence type="ECO:0000256" key="4">
    <source>
        <dbReference type="ARBA" id="ARBA00023136"/>
    </source>
</evidence>
<keyword evidence="3 5" id="KW-1133">Transmembrane helix</keyword>
<evidence type="ECO:0000313" key="8">
    <source>
        <dbReference type="Proteomes" id="UP001274896"/>
    </source>
</evidence>
<keyword evidence="2 5" id="KW-0812">Transmembrane</keyword>
<dbReference type="PROSITE" id="PS51469">
    <property type="entry name" value="SUN"/>
    <property type="match status" value="1"/>
</dbReference>
<evidence type="ECO:0000313" key="7">
    <source>
        <dbReference type="EMBL" id="KAK3509676.1"/>
    </source>
</evidence>
<evidence type="ECO:0000259" key="6">
    <source>
        <dbReference type="PROSITE" id="PS51469"/>
    </source>
</evidence>
<organism evidence="7 8">
    <name type="scientific">Hemibagrus guttatus</name>
    <dbReference type="NCBI Taxonomy" id="175788"/>
    <lineage>
        <taxon>Eukaryota</taxon>
        <taxon>Metazoa</taxon>
        <taxon>Chordata</taxon>
        <taxon>Craniata</taxon>
        <taxon>Vertebrata</taxon>
        <taxon>Euteleostomi</taxon>
        <taxon>Actinopterygii</taxon>
        <taxon>Neopterygii</taxon>
        <taxon>Teleostei</taxon>
        <taxon>Ostariophysi</taxon>
        <taxon>Siluriformes</taxon>
        <taxon>Bagridae</taxon>
        <taxon>Hemibagrus</taxon>
    </lineage>
</organism>
<keyword evidence="4 5" id="KW-0472">Membrane</keyword>
<comment type="subcellular location">
    <subcellularLocation>
        <location evidence="1">Nucleus inner membrane</location>
    </subcellularLocation>
</comment>
<evidence type="ECO:0000256" key="2">
    <source>
        <dbReference type="ARBA" id="ARBA00022692"/>
    </source>
</evidence>
<dbReference type="AlphaFoldDB" id="A0AAE0PWX5"/>
<evidence type="ECO:0000256" key="3">
    <source>
        <dbReference type="ARBA" id="ARBA00022989"/>
    </source>
</evidence>
<comment type="caution">
    <text evidence="7">The sequence shown here is derived from an EMBL/GenBank/DDBJ whole genome shotgun (WGS) entry which is preliminary data.</text>
</comment>
<sequence length="178" mass="20111">MHGPVLTYEQLRDESVHPPTEGPPQAAVQADEELQENIPVVPLICYALIYFVYVCFLIAFLLPLLSSAGKLKEKAYPHVYPSKCWGSKGFKGQLVIALPHPVRITHVTMEHKSKLLSYRGNNRSAPKDFTVYQNNNKFVVNAIKLLQGIVNGTKKGKRLGKFTYNRNCETVQTFKIPR</sequence>
<feature type="transmembrane region" description="Helical" evidence="5">
    <location>
        <begin position="40"/>
        <end position="65"/>
    </location>
</feature>
<keyword evidence="8" id="KW-1185">Reference proteome</keyword>
<dbReference type="Proteomes" id="UP001274896">
    <property type="component" value="Unassembled WGS sequence"/>
</dbReference>
<dbReference type="PANTHER" id="PTHR12911:SF22">
    <property type="entry name" value="SUN DOMAIN-CONTAINING PROTEIN 2"/>
    <property type="match status" value="1"/>
</dbReference>
<reference evidence="7" key="1">
    <citation type="submission" date="2023-06" db="EMBL/GenBank/DDBJ databases">
        <title>Male Hemibagrus guttatus genome.</title>
        <authorList>
            <person name="Bian C."/>
        </authorList>
    </citation>
    <scope>NUCLEOTIDE SEQUENCE</scope>
    <source>
        <strain evidence="7">Male_cb2023</strain>
        <tissue evidence="7">Muscle</tissue>
    </source>
</reference>
<dbReference type="GO" id="GO:0034993">
    <property type="term" value="C:meiotic nuclear membrane microtubule tethering complex"/>
    <property type="evidence" value="ECO:0007669"/>
    <property type="project" value="TreeGrafter"/>
</dbReference>
<dbReference type="Gene3D" id="2.60.120.260">
    <property type="entry name" value="Galactose-binding domain-like"/>
    <property type="match status" value="1"/>
</dbReference>
<dbReference type="InterPro" id="IPR012919">
    <property type="entry name" value="SUN_dom"/>
</dbReference>
<dbReference type="EMBL" id="JAUCMX010000026">
    <property type="protein sequence ID" value="KAK3509676.1"/>
    <property type="molecule type" value="Genomic_DNA"/>
</dbReference>
<dbReference type="GO" id="GO:0005637">
    <property type="term" value="C:nuclear inner membrane"/>
    <property type="evidence" value="ECO:0007669"/>
    <property type="project" value="UniProtKB-SubCell"/>
</dbReference>
<dbReference type="Pfam" id="PF07738">
    <property type="entry name" value="Sad1_UNC"/>
    <property type="match status" value="1"/>
</dbReference>
<dbReference type="GO" id="GO:0043495">
    <property type="term" value="F:protein-membrane adaptor activity"/>
    <property type="evidence" value="ECO:0007669"/>
    <property type="project" value="TreeGrafter"/>
</dbReference>
<dbReference type="InterPro" id="IPR045119">
    <property type="entry name" value="SUN1-5"/>
</dbReference>
<dbReference type="PANTHER" id="PTHR12911">
    <property type="entry name" value="SAD1/UNC-84-LIKE PROTEIN-RELATED"/>
    <property type="match status" value="1"/>
</dbReference>
<evidence type="ECO:0000256" key="1">
    <source>
        <dbReference type="ARBA" id="ARBA00004540"/>
    </source>
</evidence>
<name>A0AAE0PWX5_9TELE</name>
<gene>
    <name evidence="7" type="ORF">QTP70_008424</name>
</gene>
<evidence type="ECO:0000256" key="5">
    <source>
        <dbReference type="SAM" id="Phobius"/>
    </source>
</evidence>
<accession>A0AAE0PWX5</accession>